<accession>A0ACC1TXL6</accession>
<comment type="caution">
    <text evidence="1">The sequence shown here is derived from an EMBL/GenBank/DDBJ whole genome shotgun (WGS) entry which is preliminary data.</text>
</comment>
<proteinExistence type="predicted"/>
<evidence type="ECO:0000313" key="2">
    <source>
        <dbReference type="Proteomes" id="UP001163835"/>
    </source>
</evidence>
<dbReference type="Proteomes" id="UP001163835">
    <property type="component" value="Unassembled WGS sequence"/>
</dbReference>
<reference evidence="1" key="1">
    <citation type="submission" date="2022-09" db="EMBL/GenBank/DDBJ databases">
        <title>A Global Phylogenomic Analysis of the Shiitake Genus Lentinula.</title>
        <authorList>
            <consortium name="DOE Joint Genome Institute"/>
            <person name="Sierra-Patev S."/>
            <person name="Min B."/>
            <person name="Naranjo-Ortiz M."/>
            <person name="Looney B."/>
            <person name="Konkel Z."/>
            <person name="Slot J.C."/>
            <person name="Sakamoto Y."/>
            <person name="Steenwyk J.L."/>
            <person name="Rokas A."/>
            <person name="Carro J."/>
            <person name="Camarero S."/>
            <person name="Ferreira P."/>
            <person name="Molpeceres G."/>
            <person name="Ruiz-Duenas F.J."/>
            <person name="Serrano A."/>
            <person name="Henrissat B."/>
            <person name="Drula E."/>
            <person name="Hughes K.W."/>
            <person name="Mata J.L."/>
            <person name="Ishikawa N.K."/>
            <person name="Vargas-Isla R."/>
            <person name="Ushijima S."/>
            <person name="Smith C.A."/>
            <person name="Ahrendt S."/>
            <person name="Andreopoulos W."/>
            <person name="He G."/>
            <person name="Labutti K."/>
            <person name="Lipzen A."/>
            <person name="Ng V."/>
            <person name="Riley R."/>
            <person name="Sandor L."/>
            <person name="Barry K."/>
            <person name="Martinez A.T."/>
            <person name="Xiao Y."/>
            <person name="Gibbons J.G."/>
            <person name="Terashima K."/>
            <person name="Grigoriev I.V."/>
            <person name="Hibbett D.S."/>
        </authorList>
    </citation>
    <scope>NUCLEOTIDE SEQUENCE</scope>
    <source>
        <strain evidence="1">TMI1499</strain>
    </source>
</reference>
<dbReference type="EMBL" id="MU795153">
    <property type="protein sequence ID" value="KAJ3809515.1"/>
    <property type="molecule type" value="Genomic_DNA"/>
</dbReference>
<gene>
    <name evidence="1" type="ORF">F5876DRAFT_66389</name>
</gene>
<evidence type="ECO:0000313" key="1">
    <source>
        <dbReference type="EMBL" id="KAJ3809515.1"/>
    </source>
</evidence>
<sequence>MRRSSEELQQRYSMREIRAISNADGPGYLYAYVDGSIWKVGMSNDFVCRQKEWDKDCPCPWRIWFPPIRVANRRRAESLVHLLLEMQCLDRPRIYCPSCQRAHFEKFLFSEPWHVVWSTIGCYVVKLSRQEPAEQVLNVTNTQMHKDTQALPQALQGPQNISRSSINIPVYFH</sequence>
<name>A0ACC1TXL6_9AGAR</name>
<organism evidence="1 2">
    <name type="scientific">Lentinula aff. lateritia</name>
    <dbReference type="NCBI Taxonomy" id="2804960"/>
    <lineage>
        <taxon>Eukaryota</taxon>
        <taxon>Fungi</taxon>
        <taxon>Dikarya</taxon>
        <taxon>Basidiomycota</taxon>
        <taxon>Agaricomycotina</taxon>
        <taxon>Agaricomycetes</taxon>
        <taxon>Agaricomycetidae</taxon>
        <taxon>Agaricales</taxon>
        <taxon>Marasmiineae</taxon>
        <taxon>Omphalotaceae</taxon>
        <taxon>Lentinula</taxon>
    </lineage>
</organism>
<keyword evidence="2" id="KW-1185">Reference proteome</keyword>
<protein>
    <submittedName>
        <fullName evidence="1">Uncharacterized protein</fullName>
    </submittedName>
</protein>